<dbReference type="SUPFAM" id="SSF56281">
    <property type="entry name" value="Metallo-hydrolase/oxidoreductase"/>
    <property type="match status" value="1"/>
</dbReference>
<dbReference type="PANTHER" id="PTHR23131:SF4">
    <property type="entry name" value="METALLO-BETA-LACTAMASE SUPERFAMILY POTEIN"/>
    <property type="match status" value="1"/>
</dbReference>
<dbReference type="EMBL" id="FTOT01000002">
    <property type="protein sequence ID" value="SIS81970.1"/>
    <property type="molecule type" value="Genomic_DNA"/>
</dbReference>
<dbReference type="Gene3D" id="3.60.15.10">
    <property type="entry name" value="Ribonuclease Z/Hydroxyacylglutathione hydrolase-like"/>
    <property type="match status" value="1"/>
</dbReference>
<dbReference type="Pfam" id="PF21221">
    <property type="entry name" value="B_lactamase-like_C"/>
    <property type="match status" value="1"/>
</dbReference>
<organism evidence="2 3">
    <name type="scientific">Gemmobacter megaterium</name>
    <dbReference type="NCBI Taxonomy" id="1086013"/>
    <lineage>
        <taxon>Bacteria</taxon>
        <taxon>Pseudomonadati</taxon>
        <taxon>Pseudomonadota</taxon>
        <taxon>Alphaproteobacteria</taxon>
        <taxon>Rhodobacterales</taxon>
        <taxon>Paracoccaceae</taxon>
        <taxon>Gemmobacter</taxon>
    </lineage>
</organism>
<protein>
    <submittedName>
        <fullName evidence="2">Glyoxylase, beta-lactamase superfamily II</fullName>
    </submittedName>
</protein>
<dbReference type="InterPro" id="IPR048933">
    <property type="entry name" value="B_lactamase-like_C"/>
</dbReference>
<dbReference type="Pfam" id="PF00753">
    <property type="entry name" value="Lactamase_B"/>
    <property type="match status" value="1"/>
</dbReference>
<dbReference type="InterPro" id="IPR001279">
    <property type="entry name" value="Metallo-B-lactamas"/>
</dbReference>
<dbReference type="Proteomes" id="UP000186141">
    <property type="component" value="Unassembled WGS sequence"/>
</dbReference>
<dbReference type="InterPro" id="IPR050662">
    <property type="entry name" value="Sec-metab_biosynth-thioest"/>
</dbReference>
<name>A0A1N7M7B6_9RHOB</name>
<dbReference type="Gene3D" id="1.10.10.10">
    <property type="entry name" value="Winged helix-like DNA-binding domain superfamily/Winged helix DNA-binding domain"/>
    <property type="match status" value="1"/>
</dbReference>
<accession>A0A1N7M7B6</accession>
<evidence type="ECO:0000259" key="1">
    <source>
        <dbReference type="SMART" id="SM00849"/>
    </source>
</evidence>
<dbReference type="AlphaFoldDB" id="A0A1N7M7B6"/>
<evidence type="ECO:0000313" key="3">
    <source>
        <dbReference type="Proteomes" id="UP000186141"/>
    </source>
</evidence>
<gene>
    <name evidence="2" type="ORF">SAMN05421774_102473</name>
</gene>
<sequence length="348" mass="38849">MTDLSAAQIRFPFPDAPVPGTATELAEGVLWMRIPLPWVLDHVNVYALDDGDGWTIVDTGADFGRCRKTWDMLLAGPLAFRPVRRVVVTHHHPDHIGLAGWFQEQGAELVTTRTAWLYARMLTLDVEDRPTPETLAYWRGAGMAPEIYAKRAAEKPYNFADVVAPLPLGYSRIVEGDTIRMGGRDWIVRMGDGHAPEHATFWEVGGDLVIGGDQILPGISANIGVHASEPLADPLAEWMAACARLQPHVTDRQLVLPGHKLPFKGLPHRLRQMVDNHHGALERLRAHLARPHTACECFVPLFGREITGDAYGLAMVESVAHLNHLLKLGEVRRWRGENDAWLWQRIQT</sequence>
<keyword evidence="3" id="KW-1185">Reference proteome</keyword>
<dbReference type="STRING" id="1086013.SAMN05421774_102473"/>
<evidence type="ECO:0000313" key="2">
    <source>
        <dbReference type="EMBL" id="SIS81970.1"/>
    </source>
</evidence>
<dbReference type="InterPro" id="IPR036866">
    <property type="entry name" value="RibonucZ/Hydroxyglut_hydro"/>
</dbReference>
<reference evidence="2 3" key="1">
    <citation type="submission" date="2017-01" db="EMBL/GenBank/DDBJ databases">
        <authorList>
            <person name="Mah S.A."/>
            <person name="Swanson W.J."/>
            <person name="Moy G.W."/>
            <person name="Vacquier V.D."/>
        </authorList>
    </citation>
    <scope>NUCLEOTIDE SEQUENCE [LARGE SCALE GENOMIC DNA]</scope>
    <source>
        <strain evidence="2 3">DSM 26375</strain>
    </source>
</reference>
<dbReference type="SMART" id="SM00849">
    <property type="entry name" value="Lactamase_B"/>
    <property type="match status" value="1"/>
</dbReference>
<proteinExistence type="predicted"/>
<feature type="domain" description="Metallo-beta-lactamase" evidence="1">
    <location>
        <begin position="42"/>
        <end position="259"/>
    </location>
</feature>
<dbReference type="PANTHER" id="PTHR23131">
    <property type="entry name" value="ENDORIBONUCLEASE LACTB2"/>
    <property type="match status" value="1"/>
</dbReference>
<dbReference type="InterPro" id="IPR036388">
    <property type="entry name" value="WH-like_DNA-bd_sf"/>
</dbReference>